<dbReference type="Proteomes" id="UP000812270">
    <property type="component" value="Unassembled WGS sequence"/>
</dbReference>
<keyword evidence="3" id="KW-1185">Reference proteome</keyword>
<protein>
    <recommendedName>
        <fullName evidence="4">Capsule assembly Wzi family protein</fullName>
    </recommendedName>
</protein>
<comment type="caution">
    <text evidence="2">The sequence shown here is derived from an EMBL/GenBank/DDBJ whole genome shotgun (WGS) entry which is preliminary data.</text>
</comment>
<evidence type="ECO:0000313" key="2">
    <source>
        <dbReference type="EMBL" id="MBV4356526.1"/>
    </source>
</evidence>
<feature type="chain" id="PRO_5038638025" description="Capsule assembly Wzi family protein" evidence="1">
    <location>
        <begin position="22"/>
        <end position="563"/>
    </location>
</feature>
<reference evidence="2" key="1">
    <citation type="submission" date="2021-06" db="EMBL/GenBank/DDBJ databases">
        <authorList>
            <person name="Huq M.A."/>
        </authorList>
    </citation>
    <scope>NUCLEOTIDE SEQUENCE</scope>
    <source>
        <strain evidence="2">MAH-26</strain>
    </source>
</reference>
<dbReference type="EMBL" id="JAHSPG010000002">
    <property type="protein sequence ID" value="MBV4356526.1"/>
    <property type="molecule type" value="Genomic_DNA"/>
</dbReference>
<feature type="signal peptide" evidence="1">
    <location>
        <begin position="1"/>
        <end position="21"/>
    </location>
</feature>
<evidence type="ECO:0008006" key="4">
    <source>
        <dbReference type="Google" id="ProtNLM"/>
    </source>
</evidence>
<dbReference type="AlphaFoldDB" id="A0A9E2S5R9"/>
<evidence type="ECO:0000256" key="1">
    <source>
        <dbReference type="SAM" id="SignalP"/>
    </source>
</evidence>
<evidence type="ECO:0000313" key="3">
    <source>
        <dbReference type="Proteomes" id="UP000812270"/>
    </source>
</evidence>
<organism evidence="2 3">
    <name type="scientific">Pinibacter aurantiacus</name>
    <dbReference type="NCBI Taxonomy" id="2851599"/>
    <lineage>
        <taxon>Bacteria</taxon>
        <taxon>Pseudomonadati</taxon>
        <taxon>Bacteroidota</taxon>
        <taxon>Chitinophagia</taxon>
        <taxon>Chitinophagales</taxon>
        <taxon>Chitinophagaceae</taxon>
        <taxon>Pinibacter</taxon>
    </lineage>
</organism>
<gene>
    <name evidence="2" type="ORF">KTO63_05145</name>
</gene>
<keyword evidence="1" id="KW-0732">Signal</keyword>
<name>A0A9E2S5R9_9BACT</name>
<accession>A0A9E2S5R9</accession>
<sequence>MQFIKTLFRAMIILSPSIAIAQSSLLPQQTKYQQMLDRLEIKAQKDSVLNFSFVKPQNRKMLVERAELLLKTDSLDGNLKLSNVDRANLQSFFANNIEWVSGDKSAYNSKHPIWNTIYKTKANFFQVDTKDFFLAINPVLQFQISKEKDNNESLFLNTRGLSGRGLIAKKIGFDFYLTDNQERTPGFVQKWVDSFHAVPGAGFYKPFKTTAYDYFDGRGSIYFNVTKYINVQFGFDKNFYGNGYRSLFLSDFSNNYLFLKLSTRIWKLNYEMLVNELVPQDKNITAGNTVVDKKYSTIHRLSMNVTKWLNVGLFDNVVYGRTNSIELAYLNPIIFLRPAESNNGSGDNSMIGIDLKANVAKKLQFYSQIMLDEFVLSHVKDQDGWWGNKYGIQAGMKYIDAFGIKNLDIQGEINAVRPYTYSHYDSVANWTHYNQPLAHPFGANFVEGIGIIRYQPLRKLSIQAKLIAWRQGLDSSGTNYGGNVFKDYNTRPGDFGFNIGSGAKGTGVNGSLWVGYEVLENLFVDGTFMYRKLSVPSYSSYNNNSTMFTLGLRLNMFRREYDY</sequence>
<proteinExistence type="predicted"/>